<dbReference type="SUPFAM" id="SSF51206">
    <property type="entry name" value="cAMP-binding domain-like"/>
    <property type="match status" value="10"/>
</dbReference>
<gene>
    <name evidence="3" type="primary">Hcn1</name>
    <name evidence="3" type="ORF">AK812_SmicGene24944</name>
</gene>
<feature type="domain" description="Cyclic nucleotide-binding" evidence="2">
    <location>
        <begin position="952"/>
        <end position="1047"/>
    </location>
</feature>
<feature type="compositionally biased region" description="Pro residues" evidence="1">
    <location>
        <begin position="2314"/>
        <end position="2325"/>
    </location>
</feature>
<organism evidence="3 4">
    <name type="scientific">Symbiodinium microadriaticum</name>
    <name type="common">Dinoflagellate</name>
    <name type="synonym">Zooxanthella microadriatica</name>
    <dbReference type="NCBI Taxonomy" id="2951"/>
    <lineage>
        <taxon>Eukaryota</taxon>
        <taxon>Sar</taxon>
        <taxon>Alveolata</taxon>
        <taxon>Dinophyceae</taxon>
        <taxon>Suessiales</taxon>
        <taxon>Symbiodiniaceae</taxon>
        <taxon>Symbiodinium</taxon>
    </lineage>
</organism>
<dbReference type="CDD" id="cd00038">
    <property type="entry name" value="CAP_ED"/>
    <property type="match status" value="8"/>
</dbReference>
<comment type="caution">
    <text evidence="3">The sequence shown here is derived from an EMBL/GenBank/DDBJ whole genome shotgun (WGS) entry which is preliminary data.</text>
</comment>
<feature type="domain" description="Cyclic nucleotide-binding" evidence="2">
    <location>
        <begin position="1423"/>
        <end position="1522"/>
    </location>
</feature>
<feature type="domain" description="Cyclic nucleotide-binding" evidence="2">
    <location>
        <begin position="492"/>
        <end position="617"/>
    </location>
</feature>
<evidence type="ECO:0000313" key="3">
    <source>
        <dbReference type="EMBL" id="OLP93177.1"/>
    </source>
</evidence>
<dbReference type="PANTHER" id="PTHR10217:SF435">
    <property type="entry name" value="POTASSIUM VOLTAGE-GATED CHANNEL PROTEIN EAG"/>
    <property type="match status" value="1"/>
</dbReference>
<dbReference type="GO" id="GO:0005886">
    <property type="term" value="C:plasma membrane"/>
    <property type="evidence" value="ECO:0007669"/>
    <property type="project" value="TreeGrafter"/>
</dbReference>
<accession>A0A1Q9DDF1</accession>
<feature type="region of interest" description="Disordered" evidence="1">
    <location>
        <begin position="1328"/>
        <end position="1406"/>
    </location>
</feature>
<dbReference type="InterPro" id="IPR018490">
    <property type="entry name" value="cNMP-bd_dom_sf"/>
</dbReference>
<dbReference type="Pfam" id="PF00027">
    <property type="entry name" value="cNMP_binding"/>
    <property type="match status" value="3"/>
</dbReference>
<dbReference type="SMART" id="SM00100">
    <property type="entry name" value="cNMP"/>
    <property type="match status" value="8"/>
</dbReference>
<feature type="domain" description="Cyclic nucleotide-binding" evidence="2">
    <location>
        <begin position="696"/>
        <end position="741"/>
    </location>
</feature>
<dbReference type="GO" id="GO:0005249">
    <property type="term" value="F:voltage-gated potassium channel activity"/>
    <property type="evidence" value="ECO:0007669"/>
    <property type="project" value="TreeGrafter"/>
</dbReference>
<feature type="domain" description="Cyclic nucleotide-binding" evidence="2">
    <location>
        <begin position="359"/>
        <end position="460"/>
    </location>
</feature>
<evidence type="ECO:0000256" key="1">
    <source>
        <dbReference type="SAM" id="MobiDB-lite"/>
    </source>
</evidence>
<dbReference type="PROSITE" id="PS00888">
    <property type="entry name" value="CNMP_BINDING_1"/>
    <property type="match status" value="1"/>
</dbReference>
<keyword evidence="4" id="KW-1185">Reference proteome</keyword>
<dbReference type="InterPro" id="IPR000595">
    <property type="entry name" value="cNMP-bd_dom"/>
</dbReference>
<name>A0A1Q9DDF1_SYMMI</name>
<dbReference type="InterPro" id="IPR014710">
    <property type="entry name" value="RmlC-like_jellyroll"/>
</dbReference>
<dbReference type="InterPro" id="IPR018488">
    <property type="entry name" value="cNMP-bd_CS"/>
</dbReference>
<feature type="domain" description="Cyclic nucleotide-binding" evidence="2">
    <location>
        <begin position="799"/>
        <end position="921"/>
    </location>
</feature>
<dbReference type="EMBL" id="LSRX01000592">
    <property type="protein sequence ID" value="OLP93177.1"/>
    <property type="molecule type" value="Genomic_DNA"/>
</dbReference>
<evidence type="ECO:0000259" key="2">
    <source>
        <dbReference type="PROSITE" id="PS50042"/>
    </source>
</evidence>
<evidence type="ECO:0000313" key="4">
    <source>
        <dbReference type="Proteomes" id="UP000186817"/>
    </source>
</evidence>
<dbReference type="GO" id="GO:0042391">
    <property type="term" value="P:regulation of membrane potential"/>
    <property type="evidence" value="ECO:0007669"/>
    <property type="project" value="TreeGrafter"/>
</dbReference>
<protein>
    <submittedName>
        <fullName evidence="3">Potassium/sodium hyperpolarization-activated cyclic nucleotide-gated channel 1</fullName>
    </submittedName>
</protein>
<feature type="region of interest" description="Disordered" evidence="1">
    <location>
        <begin position="2293"/>
        <end position="2399"/>
    </location>
</feature>
<proteinExistence type="predicted"/>
<feature type="compositionally biased region" description="Low complexity" evidence="1">
    <location>
        <begin position="2376"/>
        <end position="2389"/>
    </location>
</feature>
<dbReference type="OrthoDB" id="2152421at2759"/>
<sequence length="2510" mass="280858">MPRDATSPTYLCSLISTLQCGLVLARSKAKVASVTSLPKSAGQPKPPRQELLREELRAANRDAAQLAATSPGSPSSWRDAEPRSSSGSAMPLNSIAKEELSEAESEALQLKKAAELWPARQSSKKAQQELEALVAKHSNAKAWIQQIYHGHLNRESMERAVHLRGHHIPHLEMQSAKLEQQLADHHERYEAQCLAQQLEVETLKRSLALRTTRLRAKEQESAWLQRRAEALEQEWSHLQSHPESPESFASATRKPWSLLVKRAMSKRISFEDTAEDNEAGPRKADFYAARRTLQPNAHPRGSLLQVKPSNSEGKRATRTSVDAATGNSDSMFGALRRGHAVNVGISSIMIEQDLVEVPMFKNCSASFISRLAQDASETTRAFGFGQAVHEVGDAGKSMVLVLRGSLVVKKKGEELLTLEQGSHYGETMLLSLEQVWRVSLVAYSSSMVCEIRRESFRRLLEDFPAEAQQYETFFELAMDQLFSGTRTHTCDIFTGLSQKMLEAFDEHMLRRVYFPGEIVLHDGPKSKELVLLQDGMAAVEIAGRTVRTETRGKKDDIGGRARLRSDMMSDDDGEEEEVEEDDRPACFGELEFLGLSPVRKTAVKALTPCVCRILNREMVLHVARDTDMEVYSSMLLQMFQKTVHKTSAEQASVLMDFISAGCSDEFLQFLSGHLEARLYPEGKLIWELNKKYCSRSLQMVMSGSVRVIGVGKKDLPRLGKGDVFGRMSALSLRPRPSGASALYAAEHCCVEVLHQDVVVRALEIYHDQRGKVLTLDREAKAAAGAKAMDFVEIVASSRIFSDMSHAFVQELAASAIDRIFMPGDVVMHQGAVEFSMFILVTGTADVFVSDVSKSDDPYTGAKERSPVRHARSMSRVSHLAPGAICGELAMLGITPTRSATIKASALCIFWEVTQDKAMAILDRYPQERDLFGAVIVHNLDISVPGRLLQLPLLRAFDRKFRMLLTLYCERHAFFPDQQILKEGEAGDKCYIFNLGPAMLQKKGFTVKTFSPGSHFGCDHMLGINRLYCGSLIAMTVCHILAVSRSSYLLALEQYPSQKASQQLLRQQRVEAKELRQAIQRITIRKSIWQRYQGEIHKEKNMFFLSEHDLAKRFMKAWFETAKELKARRSERNRRRKEVEEMIENWKMKNEAGLKKAAYKKKEREILTRNILERGPLEFIDPPESQTPRLPRIPKKQTQELVSILKAWPSPRPSPHYELKVWNVMSKELTQPPPGEAAGARLLPMLQGVRRRGEAILEAPGSDGEESEEIDLDEEEEAPVVAMASNMSTTGVERARRLTRLLNATQEDMFHTQKKACGGFPKPRWVMAEKEKEKRKTKSVALPADAPESPVSPRKSNARRSVHPTLSSSPEDLADPDPGSPKGRTPAAKRRVTSLYSEEERARRGSHGGMSVLAIEAELAKFQMFSGCSSEMISELSRLTTSRICNEGQVMQAKGDHTDALLIVLRGTLNIFLGEECIGQMRKGDHVGETFFLAVEDLWNIQLVAAELGMVCDVSREVLQDVLKDFPADKELLNPYLSQPPHVHLLTSERMLQSPIFAQLSESAWEIFRDNMVRRIFFPGETILAEESNQKYLVLLARGAASIEIAGRTIRVERRGESLRGLSQREGVAMELDANSSEDAVHPAVLGDTEFLGLNDIRVCSVKADAECHCWLIPAPVLAKAFANGENESLLRDLLALRADRGRVDSGKLSVLSIFDEAGCSFDFLRYLQTHFEGRIFVQGKTICDFEIPMGTRVMHIVTSGYAASVGETEQTRTLAANTVFGMMSALGVAPRPAKVKKVVAVKHCYCQLLHQAVVVRALELFPDQRMKVLTLSNGGQETDTADLIERIQNSPFFANTNPDFVMELANAAVDRIFMPGDLVVNEGEVGNSMFILLNGSADVYVSDKSKDKQEKGQVAKKHDTQIKQMIRVGHLNSGAIAGELAMLGISQTRSASIQASTLCVFWEVTQERAMNILDRFPEERQLFSNVIVQNLDFTVTGRLMNLNLFKGFDRKFRNLLALYCERHAFFPDHAATREGENGDKLWIMNSGPAQLQKRGFKVKLYTPGTYFGSDNMLGISRAYIGSLVAMTVCHMLSLSRASYLHALEQYPSKTAHQRLVKEQKKQTAELKDMLERVAIRKGVWQRYQGELAGGGVSNLSDNELVRRLVKAWYDHVRIVRDKRLHDTMNHQEMLSRIAGWKQKQDDARKRIEHKTKMKALIKRNLLERGPLQYLEEQKPRDPLLQSTYDAIQDTEPWAEVTWPRSAQQIELLKDWPAPRPSPYYTLRVWEVVRHELRSQEAGSQSRMLPLLGKRPEEPATPSPEPVPEPPPRKGKGLNRDKFMSGGSVASGSPSSTGSDGREGPPPPPPRLKLDDDARSDASSPSSPRGRMSPTGGGPSSLSRFQISGRKAMMMAKMIKMRTVGELSTGEVSRGDNSVPRKVGRGKGSNLEHIRPKTVARDSLVSADDGSFKIWDTRHVAAGPMANFKWHRQPICSVDWMDRWAICISYLAEHY</sequence>
<feature type="domain" description="Cyclic nucleotide-binding" evidence="2">
    <location>
        <begin position="2004"/>
        <end position="2103"/>
    </location>
</feature>
<feature type="region of interest" description="Disordered" evidence="1">
    <location>
        <begin position="63"/>
        <end position="91"/>
    </location>
</feature>
<dbReference type="Proteomes" id="UP000186817">
    <property type="component" value="Unassembled WGS sequence"/>
</dbReference>
<feature type="region of interest" description="Disordered" evidence="1">
    <location>
        <begin position="2422"/>
        <end position="2445"/>
    </location>
</feature>
<dbReference type="InterPro" id="IPR050818">
    <property type="entry name" value="KCNH_animal-type"/>
</dbReference>
<dbReference type="PANTHER" id="PTHR10217">
    <property type="entry name" value="VOLTAGE AND LIGAND GATED POTASSIUM CHANNEL"/>
    <property type="match status" value="1"/>
</dbReference>
<dbReference type="PROSITE" id="PS50042">
    <property type="entry name" value="CNMP_BINDING_3"/>
    <property type="match status" value="8"/>
</dbReference>
<feature type="region of interest" description="Disordered" evidence="1">
    <location>
        <begin position="297"/>
        <end position="325"/>
    </location>
</feature>
<reference evidence="3 4" key="1">
    <citation type="submission" date="2016-02" db="EMBL/GenBank/DDBJ databases">
        <title>Genome analysis of coral dinoflagellate symbionts highlights evolutionary adaptations to a symbiotic lifestyle.</title>
        <authorList>
            <person name="Aranda M."/>
            <person name="Li Y."/>
            <person name="Liew Y.J."/>
            <person name="Baumgarten S."/>
            <person name="Simakov O."/>
            <person name="Wilson M."/>
            <person name="Piel J."/>
            <person name="Ashoor H."/>
            <person name="Bougouffa S."/>
            <person name="Bajic V.B."/>
            <person name="Ryu T."/>
            <person name="Ravasi T."/>
            <person name="Bayer T."/>
            <person name="Micklem G."/>
            <person name="Kim H."/>
            <person name="Bhak J."/>
            <person name="Lajeunesse T.C."/>
            <person name="Voolstra C.R."/>
        </authorList>
    </citation>
    <scope>NUCLEOTIDE SEQUENCE [LARGE SCALE GENOMIC DNA]</scope>
    <source>
        <strain evidence="3 4">CCMP2467</strain>
    </source>
</reference>
<feature type="domain" description="Cyclic nucleotide-binding" evidence="2">
    <location>
        <begin position="1852"/>
        <end position="1990"/>
    </location>
</feature>
<feature type="compositionally biased region" description="Low complexity" evidence="1">
    <location>
        <begin position="2340"/>
        <end position="2354"/>
    </location>
</feature>
<dbReference type="Gene3D" id="2.60.120.10">
    <property type="entry name" value="Jelly Rolls"/>
    <property type="match status" value="10"/>
</dbReference>